<dbReference type="AlphaFoldDB" id="A0A917B9X2"/>
<accession>A0A917B9X2</accession>
<reference evidence="6" key="2">
    <citation type="submission" date="2020-09" db="EMBL/GenBank/DDBJ databases">
        <authorList>
            <person name="Sun Q."/>
            <person name="Zhou Y."/>
        </authorList>
    </citation>
    <scope>NUCLEOTIDE SEQUENCE</scope>
    <source>
        <strain evidence="6">CGMCC 1.12153</strain>
    </source>
</reference>
<keyword evidence="7" id="KW-1185">Reference proteome</keyword>
<proteinExistence type="predicted"/>
<evidence type="ECO:0000256" key="4">
    <source>
        <dbReference type="ARBA" id="ARBA00023136"/>
    </source>
</evidence>
<keyword evidence="3" id="KW-1133">Transmembrane helix</keyword>
<evidence type="ECO:0000256" key="2">
    <source>
        <dbReference type="ARBA" id="ARBA00022692"/>
    </source>
</evidence>
<comment type="caution">
    <text evidence="6">The sequence shown here is derived from an EMBL/GenBank/DDBJ whole genome shotgun (WGS) entry which is preliminary data.</text>
</comment>
<keyword evidence="2" id="KW-0812">Transmembrane</keyword>
<feature type="domain" description="DUF1232" evidence="5">
    <location>
        <begin position="37"/>
        <end position="71"/>
    </location>
</feature>
<dbReference type="GO" id="GO:0012505">
    <property type="term" value="C:endomembrane system"/>
    <property type="evidence" value="ECO:0007669"/>
    <property type="project" value="UniProtKB-SubCell"/>
</dbReference>
<evidence type="ECO:0000256" key="3">
    <source>
        <dbReference type="ARBA" id="ARBA00022989"/>
    </source>
</evidence>
<sequence>MLRMWRRIKFLANLKKSIPFLIRFFRSEEVGTDKKVISVALMAGYIVFPWDLIPDFFIFIGLVDDAAVLAFILQQIVKMAPPSLKEEFQLDEKR</sequence>
<dbReference type="PIRSF" id="PIRSF029962">
    <property type="entry name" value="UCP029962"/>
    <property type="match status" value="1"/>
</dbReference>
<dbReference type="InterPro" id="IPR010652">
    <property type="entry name" value="DUF1232"/>
</dbReference>
<dbReference type="RefSeq" id="WP_188378915.1">
    <property type="nucleotide sequence ID" value="NZ_BMEL01000005.1"/>
</dbReference>
<reference evidence="6" key="1">
    <citation type="journal article" date="2014" name="Int. J. Syst. Evol. Microbiol.">
        <title>Complete genome sequence of Corynebacterium casei LMG S-19264T (=DSM 44701T), isolated from a smear-ripened cheese.</title>
        <authorList>
            <consortium name="US DOE Joint Genome Institute (JGI-PGF)"/>
            <person name="Walter F."/>
            <person name="Albersmeier A."/>
            <person name="Kalinowski J."/>
            <person name="Ruckert C."/>
        </authorList>
    </citation>
    <scope>NUCLEOTIDE SEQUENCE</scope>
    <source>
        <strain evidence="6">CGMCC 1.12153</strain>
    </source>
</reference>
<organism evidence="6 7">
    <name type="scientific">Halobacillus andaensis</name>
    <dbReference type="NCBI Taxonomy" id="1176239"/>
    <lineage>
        <taxon>Bacteria</taxon>
        <taxon>Bacillati</taxon>
        <taxon>Bacillota</taxon>
        <taxon>Bacilli</taxon>
        <taxon>Bacillales</taxon>
        <taxon>Bacillaceae</taxon>
        <taxon>Halobacillus</taxon>
    </lineage>
</organism>
<evidence type="ECO:0000256" key="1">
    <source>
        <dbReference type="ARBA" id="ARBA00004127"/>
    </source>
</evidence>
<protein>
    <submittedName>
        <fullName evidence="6">Membrane protein</fullName>
    </submittedName>
</protein>
<evidence type="ECO:0000313" key="7">
    <source>
        <dbReference type="Proteomes" id="UP000660110"/>
    </source>
</evidence>
<dbReference type="InterPro" id="IPR016941">
    <property type="entry name" value="UCP029962"/>
</dbReference>
<gene>
    <name evidence="6" type="ORF">GCM10010954_35850</name>
</gene>
<dbReference type="Pfam" id="PF06803">
    <property type="entry name" value="DUF1232"/>
    <property type="match status" value="1"/>
</dbReference>
<name>A0A917B9X2_HALAA</name>
<comment type="subcellular location">
    <subcellularLocation>
        <location evidence="1">Endomembrane system</location>
        <topology evidence="1">Multi-pass membrane protein</topology>
    </subcellularLocation>
</comment>
<dbReference type="EMBL" id="BMEL01000005">
    <property type="protein sequence ID" value="GGF33511.1"/>
    <property type="molecule type" value="Genomic_DNA"/>
</dbReference>
<evidence type="ECO:0000313" key="6">
    <source>
        <dbReference type="EMBL" id="GGF33511.1"/>
    </source>
</evidence>
<dbReference type="Proteomes" id="UP000660110">
    <property type="component" value="Unassembled WGS sequence"/>
</dbReference>
<keyword evidence="4" id="KW-0472">Membrane</keyword>
<evidence type="ECO:0000259" key="5">
    <source>
        <dbReference type="Pfam" id="PF06803"/>
    </source>
</evidence>